<dbReference type="InterPro" id="IPR007344">
    <property type="entry name" value="GrpB/CoaE"/>
</dbReference>
<evidence type="ECO:0000313" key="2">
    <source>
        <dbReference type="EMBL" id="SIR88555.1"/>
    </source>
</evidence>
<dbReference type="PANTHER" id="PTHR34822:SF1">
    <property type="entry name" value="GRPB FAMILY PROTEIN"/>
    <property type="match status" value="1"/>
</dbReference>
<dbReference type="InterPro" id="IPR043519">
    <property type="entry name" value="NT_sf"/>
</dbReference>
<evidence type="ECO:0000256" key="1">
    <source>
        <dbReference type="ARBA" id="ARBA00022993"/>
    </source>
</evidence>
<dbReference type="GO" id="GO:0015937">
    <property type="term" value="P:coenzyme A biosynthetic process"/>
    <property type="evidence" value="ECO:0007669"/>
    <property type="project" value="UniProtKB-KW"/>
</dbReference>
<dbReference type="STRING" id="1344003.SAMN05445060_1404"/>
<dbReference type="OrthoDB" id="9799092at2"/>
<dbReference type="Gene3D" id="3.30.460.10">
    <property type="entry name" value="Beta Polymerase, domain 2"/>
    <property type="match status" value="1"/>
</dbReference>
<proteinExistence type="predicted"/>
<dbReference type="EMBL" id="FTNT01000003">
    <property type="protein sequence ID" value="SIR88555.1"/>
    <property type="molecule type" value="Genomic_DNA"/>
</dbReference>
<sequence>MSNAESQSRPVPVWATESVQLTAWNPRWEQRAADFTAEVQRLLRGWLVGEIDHVGSTAVPGLIAKPVIDLQAPSTHPEAALDQSRTALEAADWFVVPRELDRRPWRWFVVRTDRERRRRLAHVHLMLPGEPRMQQQMRFRDRLRVDHDLAGRYATVEQELARRHPTDREAYTRAKTAFVDTVVGQPSDDSV</sequence>
<dbReference type="GO" id="GO:0016740">
    <property type="term" value="F:transferase activity"/>
    <property type="evidence" value="ECO:0007669"/>
    <property type="project" value="UniProtKB-KW"/>
</dbReference>
<keyword evidence="3" id="KW-1185">Reference proteome</keyword>
<reference evidence="2 3" key="1">
    <citation type="submission" date="2017-01" db="EMBL/GenBank/DDBJ databases">
        <authorList>
            <person name="Mah S.A."/>
            <person name="Swanson W.J."/>
            <person name="Moy G.W."/>
            <person name="Vacquier V.D."/>
        </authorList>
    </citation>
    <scope>NUCLEOTIDE SEQUENCE [LARGE SCALE GENOMIC DNA]</scope>
    <source>
        <strain evidence="2 3">CPCC 203464</strain>
    </source>
</reference>
<keyword evidence="1" id="KW-0173">Coenzyme A biosynthesis</keyword>
<evidence type="ECO:0000313" key="3">
    <source>
        <dbReference type="Proteomes" id="UP000186218"/>
    </source>
</evidence>
<dbReference type="SUPFAM" id="SSF81301">
    <property type="entry name" value="Nucleotidyltransferase"/>
    <property type="match status" value="1"/>
</dbReference>
<accession>A0A1N7EKT0</accession>
<keyword evidence="2" id="KW-0808">Transferase</keyword>
<dbReference type="PANTHER" id="PTHR34822">
    <property type="entry name" value="GRPB DOMAIN PROTEIN (AFU_ORTHOLOGUE AFUA_1G01530)"/>
    <property type="match status" value="1"/>
</dbReference>
<dbReference type="Proteomes" id="UP000186218">
    <property type="component" value="Unassembled WGS sequence"/>
</dbReference>
<protein>
    <submittedName>
        <fullName evidence="2">GrpB domain, predicted nucleotidyltransferase, UPF0157 family</fullName>
    </submittedName>
</protein>
<dbReference type="AlphaFoldDB" id="A0A1N7EKT0"/>
<name>A0A1N7EKT0_9NOCA</name>
<dbReference type="Pfam" id="PF04229">
    <property type="entry name" value="GrpB"/>
    <property type="match status" value="1"/>
</dbReference>
<gene>
    <name evidence="2" type="ORF">SAMN05445060_1404</name>
</gene>
<organism evidence="2 3">
    <name type="scientific">Williamsia sterculiae</name>
    <dbReference type="NCBI Taxonomy" id="1344003"/>
    <lineage>
        <taxon>Bacteria</taxon>
        <taxon>Bacillati</taxon>
        <taxon>Actinomycetota</taxon>
        <taxon>Actinomycetes</taxon>
        <taxon>Mycobacteriales</taxon>
        <taxon>Nocardiaceae</taxon>
        <taxon>Williamsia</taxon>
    </lineage>
</organism>
<dbReference type="RefSeq" id="WP_076477862.1">
    <property type="nucleotide sequence ID" value="NZ_FTNT01000003.1"/>
</dbReference>